<dbReference type="PANTHER" id="PTHR43673:SF2">
    <property type="entry name" value="NITROREDUCTASE"/>
    <property type="match status" value="1"/>
</dbReference>
<dbReference type="Proteomes" id="UP000032544">
    <property type="component" value="Unassembled WGS sequence"/>
</dbReference>
<dbReference type="RefSeq" id="WP_045033740.1">
    <property type="nucleotide sequence ID" value="NZ_JRHC01000010.1"/>
</dbReference>
<dbReference type="EMBL" id="JRHC01000010">
    <property type="protein sequence ID" value="KJF41699.1"/>
    <property type="molecule type" value="Genomic_DNA"/>
</dbReference>
<keyword evidence="3" id="KW-0285">Flavoprotein</keyword>
<comment type="caution">
    <text evidence="7">The sequence shown here is derived from an EMBL/GenBank/DDBJ whole genome shotgun (WGS) entry which is preliminary data.</text>
</comment>
<dbReference type="Pfam" id="PF00881">
    <property type="entry name" value="Nitroreductase"/>
    <property type="match status" value="2"/>
</dbReference>
<dbReference type="GO" id="GO:0016491">
    <property type="term" value="F:oxidoreductase activity"/>
    <property type="evidence" value="ECO:0007669"/>
    <property type="project" value="UniProtKB-KW"/>
</dbReference>
<dbReference type="InterPro" id="IPR029479">
    <property type="entry name" value="Nitroreductase"/>
</dbReference>
<evidence type="ECO:0000256" key="5">
    <source>
        <dbReference type="ARBA" id="ARBA00023002"/>
    </source>
</evidence>
<dbReference type="Gene3D" id="3.40.109.10">
    <property type="entry name" value="NADH Oxidase"/>
    <property type="match status" value="1"/>
</dbReference>
<dbReference type="OrthoDB" id="9809288at2"/>
<evidence type="ECO:0000256" key="1">
    <source>
        <dbReference type="ARBA" id="ARBA00001917"/>
    </source>
</evidence>
<accession>A0A0D8J4M8</accession>
<protein>
    <submittedName>
        <fullName evidence="7">Nitroreductase</fullName>
    </submittedName>
</protein>
<feature type="domain" description="Nitroreductase" evidence="6">
    <location>
        <begin position="7"/>
        <end position="60"/>
    </location>
</feature>
<evidence type="ECO:0000313" key="7">
    <source>
        <dbReference type="EMBL" id="KJF41699.1"/>
    </source>
</evidence>
<dbReference type="PANTHER" id="PTHR43673">
    <property type="entry name" value="NAD(P)H NITROREDUCTASE YDGI-RELATED"/>
    <property type="match status" value="1"/>
</dbReference>
<proteinExistence type="inferred from homology"/>
<feature type="domain" description="Nitroreductase" evidence="6">
    <location>
        <begin position="64"/>
        <end position="148"/>
    </location>
</feature>
<dbReference type="SUPFAM" id="SSF55469">
    <property type="entry name" value="FMN-dependent nitroreductase-like"/>
    <property type="match status" value="1"/>
</dbReference>
<reference evidence="7 8" key="1">
    <citation type="submission" date="2014-09" db="EMBL/GenBank/DDBJ databases">
        <title>Draft Genome Sequence of Draconibacterium sp. JN14CK-3.</title>
        <authorList>
            <person name="Dong C."/>
            <person name="Lai Q."/>
            <person name="Shao Z."/>
        </authorList>
    </citation>
    <scope>NUCLEOTIDE SEQUENCE [LARGE SCALE GENOMIC DNA]</scope>
    <source>
        <strain evidence="7 8">JN14CK-3</strain>
    </source>
</reference>
<dbReference type="CDD" id="cd20609">
    <property type="entry name" value="nitroreductase"/>
    <property type="match status" value="1"/>
</dbReference>
<evidence type="ECO:0000313" key="8">
    <source>
        <dbReference type="Proteomes" id="UP000032544"/>
    </source>
</evidence>
<evidence type="ECO:0000256" key="3">
    <source>
        <dbReference type="ARBA" id="ARBA00022630"/>
    </source>
</evidence>
<keyword evidence="5" id="KW-0560">Oxidoreductase</keyword>
<comment type="similarity">
    <text evidence="2">Belongs to the nitroreductase family.</text>
</comment>
<organism evidence="7 8">
    <name type="scientific">Draconibacterium sediminis</name>
    <dbReference type="NCBI Taxonomy" id="1544798"/>
    <lineage>
        <taxon>Bacteria</taxon>
        <taxon>Pseudomonadati</taxon>
        <taxon>Bacteroidota</taxon>
        <taxon>Bacteroidia</taxon>
        <taxon>Marinilabiliales</taxon>
        <taxon>Prolixibacteraceae</taxon>
        <taxon>Draconibacterium</taxon>
    </lineage>
</organism>
<gene>
    <name evidence="7" type="ORF">LH29_24145</name>
</gene>
<evidence type="ECO:0000259" key="6">
    <source>
        <dbReference type="Pfam" id="PF00881"/>
    </source>
</evidence>
<dbReference type="STRING" id="1544798.LH29_24145"/>
<comment type="cofactor">
    <cofactor evidence="1">
        <name>FMN</name>
        <dbReference type="ChEBI" id="CHEBI:58210"/>
    </cofactor>
</comment>
<dbReference type="InterPro" id="IPR000415">
    <property type="entry name" value="Nitroreductase-like"/>
</dbReference>
<keyword evidence="4" id="KW-0288">FMN</keyword>
<keyword evidence="8" id="KW-1185">Reference proteome</keyword>
<evidence type="ECO:0000256" key="4">
    <source>
        <dbReference type="ARBA" id="ARBA00022643"/>
    </source>
</evidence>
<evidence type="ECO:0000256" key="2">
    <source>
        <dbReference type="ARBA" id="ARBA00007118"/>
    </source>
</evidence>
<dbReference type="PATRIC" id="fig|1544798.3.peg.2158"/>
<name>A0A0D8J4M8_9BACT</name>
<sequence>MNLSDIIKNRYSVRDYKAAKVEKELLLEILEAGRLAPSAVNFQPWHFIVVQNKEILTRLYNCYDRSWFRSAPVIVVACADHSQSWKRASDGKDSADIDLAIAIDHITLKATELGLGTCWVCNFDVKACSGVLELPGNIEPVAMIPVGYPNNKRPDKKRKPIDEIVHFDRFNP</sequence>
<dbReference type="AlphaFoldDB" id="A0A0D8J4M8"/>